<dbReference type="SUPFAM" id="SSF56954">
    <property type="entry name" value="Outer membrane efflux proteins (OEP)"/>
    <property type="match status" value="1"/>
</dbReference>
<evidence type="ECO:0000256" key="5">
    <source>
        <dbReference type="ARBA" id="ARBA00022692"/>
    </source>
</evidence>
<dbReference type="Pfam" id="PF02321">
    <property type="entry name" value="OEP"/>
    <property type="match status" value="1"/>
</dbReference>
<accession>A0AA86AK92</accession>
<dbReference type="EMBL" id="CP007201">
    <property type="protein sequence ID" value="AHJ12069.1"/>
    <property type="molecule type" value="Genomic_DNA"/>
</dbReference>
<feature type="signal peptide" evidence="9">
    <location>
        <begin position="1"/>
        <end position="16"/>
    </location>
</feature>
<keyword evidence="8" id="KW-0175">Coiled coil</keyword>
<evidence type="ECO:0000256" key="6">
    <source>
        <dbReference type="ARBA" id="ARBA00023136"/>
    </source>
</evidence>
<evidence type="ECO:0000313" key="10">
    <source>
        <dbReference type="EMBL" id="AHJ12069.1"/>
    </source>
</evidence>
<proteinExistence type="inferred from homology"/>
<evidence type="ECO:0000256" key="4">
    <source>
        <dbReference type="ARBA" id="ARBA00022452"/>
    </source>
</evidence>
<evidence type="ECO:0000256" key="8">
    <source>
        <dbReference type="SAM" id="Coils"/>
    </source>
</evidence>
<dbReference type="GO" id="GO:0015562">
    <property type="term" value="F:efflux transmembrane transporter activity"/>
    <property type="evidence" value="ECO:0007669"/>
    <property type="project" value="InterPro"/>
</dbReference>
<protein>
    <submittedName>
        <fullName evidence="10">Outer membrane efflux protein</fullName>
    </submittedName>
</protein>
<dbReference type="GO" id="GO:1990281">
    <property type="term" value="C:efflux pump complex"/>
    <property type="evidence" value="ECO:0007669"/>
    <property type="project" value="TreeGrafter"/>
</dbReference>
<dbReference type="GO" id="GO:0009279">
    <property type="term" value="C:cell outer membrane"/>
    <property type="evidence" value="ECO:0007669"/>
    <property type="project" value="UniProtKB-SubCell"/>
</dbReference>
<comment type="similarity">
    <text evidence="2">Belongs to the outer membrane factor (OMF) (TC 1.B.17) family.</text>
</comment>
<dbReference type="RefSeq" id="WP_025343976.1">
    <property type="nucleotide sequence ID" value="NZ_CP007201.1"/>
</dbReference>
<evidence type="ECO:0000256" key="2">
    <source>
        <dbReference type="ARBA" id="ARBA00007613"/>
    </source>
</evidence>
<dbReference type="KEGG" id="smul:SMUL_0801"/>
<feature type="chain" id="PRO_5041736280" evidence="9">
    <location>
        <begin position="17"/>
        <end position="447"/>
    </location>
</feature>
<dbReference type="PANTHER" id="PTHR30026">
    <property type="entry name" value="OUTER MEMBRANE PROTEIN TOLC"/>
    <property type="match status" value="1"/>
</dbReference>
<evidence type="ECO:0000256" key="1">
    <source>
        <dbReference type="ARBA" id="ARBA00004442"/>
    </source>
</evidence>
<keyword evidence="7" id="KW-0998">Cell outer membrane</keyword>
<evidence type="ECO:0000256" key="7">
    <source>
        <dbReference type="ARBA" id="ARBA00023237"/>
    </source>
</evidence>
<dbReference type="Gene3D" id="1.20.1600.10">
    <property type="entry name" value="Outer membrane efflux proteins (OEP)"/>
    <property type="match status" value="1"/>
</dbReference>
<gene>
    <name evidence="10" type="ORF">SMUL_0801</name>
</gene>
<dbReference type="GO" id="GO:0015288">
    <property type="term" value="F:porin activity"/>
    <property type="evidence" value="ECO:0007669"/>
    <property type="project" value="TreeGrafter"/>
</dbReference>
<dbReference type="PANTHER" id="PTHR30026:SF20">
    <property type="entry name" value="OUTER MEMBRANE PROTEIN TOLC"/>
    <property type="match status" value="1"/>
</dbReference>
<name>A0AA86AK92_SULMK</name>
<keyword evidence="4" id="KW-1134">Transmembrane beta strand</keyword>
<evidence type="ECO:0000256" key="3">
    <source>
        <dbReference type="ARBA" id="ARBA00022448"/>
    </source>
</evidence>
<dbReference type="InterPro" id="IPR051906">
    <property type="entry name" value="TolC-like"/>
</dbReference>
<dbReference type="Proteomes" id="UP000019322">
    <property type="component" value="Chromosome"/>
</dbReference>
<organism evidence="10 11">
    <name type="scientific">Sulfurospirillum multivorans (strain DM 12446 / JCM 15788 / NBRC 109480)</name>
    <dbReference type="NCBI Taxonomy" id="1150621"/>
    <lineage>
        <taxon>Bacteria</taxon>
        <taxon>Pseudomonadati</taxon>
        <taxon>Campylobacterota</taxon>
        <taxon>Epsilonproteobacteria</taxon>
        <taxon>Campylobacterales</taxon>
        <taxon>Sulfurospirillaceae</taxon>
        <taxon>Sulfurospirillum</taxon>
    </lineage>
</organism>
<dbReference type="AlphaFoldDB" id="A0AA86AK92"/>
<reference evidence="10 11" key="1">
    <citation type="journal article" date="2014" name="Environ. Microbiol.">
        <title>Insights into organohalide respiration and the versatile catabolism of Sulfurospirillum multivorans gained from comparative genomics and physiological studies.</title>
        <authorList>
            <person name="Goris T."/>
            <person name="Schubert T."/>
            <person name="Gadkari J."/>
            <person name="Wubet T."/>
            <person name="Tarkka M."/>
            <person name="Buscot F."/>
            <person name="Adrian L."/>
            <person name="Diekert G."/>
        </authorList>
    </citation>
    <scope>NUCLEOTIDE SEQUENCE [LARGE SCALE GENOMIC DNA]</scope>
    <source>
        <strain evidence="11">DM 12446 / JCM 15788 / NBRC 109480</strain>
    </source>
</reference>
<evidence type="ECO:0000313" key="11">
    <source>
        <dbReference type="Proteomes" id="UP000019322"/>
    </source>
</evidence>
<keyword evidence="6" id="KW-0472">Membrane</keyword>
<dbReference type="InterPro" id="IPR003423">
    <property type="entry name" value="OMP_efflux"/>
</dbReference>
<sequence length="447" mass="50606">MRIMLLVLLAFCLCFAEEGLRLDDAIQKVKEHNSEIVIAKFDERIKMLEHQAALGANYGSLELSQAALRSNDALNIFGYKLQSREATFSDFGFKQLDISNPNYNATPSDLNNPKDRNHFQTKIEYTLPLYTGGKIEQYGKITQALHAMSTLDREALILQKIYELKKSFFAISLLDAHLYTLHMIASNTAKLEAKTAAMMEEGYVKKVDLLEVQSKQADVERLIHQAEANRALLYAFVSFLVDEPVTQISRNDEEAPTLISSDANILSDNLEIKKAEQGVEISKMGIALQQSAFLPQVGAFANYGSSDDKLLNDFSKNDAYTVGLQVKWNLFNGGSDNNNLEKARVENLKASQQLVLAKKQIALHVKQIQTQIQNDEYEIKSLKKEVELSHLIYENYAGRYEQKLVSINDVLMKQSEELTKVLRLKEVQNARNEKIFELQKLASKEVQ</sequence>
<keyword evidence="9" id="KW-0732">Signal</keyword>
<comment type="subcellular location">
    <subcellularLocation>
        <location evidence="1">Cell outer membrane</location>
    </subcellularLocation>
</comment>
<evidence type="ECO:0000256" key="9">
    <source>
        <dbReference type="SAM" id="SignalP"/>
    </source>
</evidence>
<keyword evidence="5" id="KW-0812">Transmembrane</keyword>
<keyword evidence="3" id="KW-0813">Transport</keyword>
<feature type="coiled-coil region" evidence="8">
    <location>
        <begin position="340"/>
        <end position="385"/>
    </location>
</feature>